<dbReference type="OrthoDB" id="6252103at2759"/>
<organism evidence="1 2">
    <name type="scientific">Streblomastix strix</name>
    <dbReference type="NCBI Taxonomy" id="222440"/>
    <lineage>
        <taxon>Eukaryota</taxon>
        <taxon>Metamonada</taxon>
        <taxon>Preaxostyla</taxon>
        <taxon>Oxymonadida</taxon>
        <taxon>Streblomastigidae</taxon>
        <taxon>Streblomastix</taxon>
    </lineage>
</organism>
<dbReference type="EMBL" id="SNRW01016986">
    <property type="protein sequence ID" value="KAA6368794.1"/>
    <property type="molecule type" value="Genomic_DNA"/>
</dbReference>
<comment type="caution">
    <text evidence="1">The sequence shown here is derived from an EMBL/GenBank/DDBJ whole genome shotgun (WGS) entry which is preliminary data.</text>
</comment>
<reference evidence="1 2" key="1">
    <citation type="submission" date="2019-03" db="EMBL/GenBank/DDBJ databases">
        <title>Single cell metagenomics reveals metabolic interactions within the superorganism composed of flagellate Streblomastix strix and complex community of Bacteroidetes bacteria on its surface.</title>
        <authorList>
            <person name="Treitli S.C."/>
            <person name="Kolisko M."/>
            <person name="Husnik F."/>
            <person name="Keeling P."/>
            <person name="Hampl V."/>
        </authorList>
    </citation>
    <scope>NUCLEOTIDE SEQUENCE [LARGE SCALE GENOMIC DNA]</scope>
    <source>
        <strain evidence="1">ST1C</strain>
    </source>
</reference>
<dbReference type="Proteomes" id="UP000324800">
    <property type="component" value="Unassembled WGS sequence"/>
</dbReference>
<gene>
    <name evidence="1" type="ORF">EZS28_035679</name>
</gene>
<proteinExistence type="predicted"/>
<accession>A0A5J4UEZ6</accession>
<evidence type="ECO:0000313" key="2">
    <source>
        <dbReference type="Proteomes" id="UP000324800"/>
    </source>
</evidence>
<dbReference type="AlphaFoldDB" id="A0A5J4UEZ6"/>
<evidence type="ECO:0000313" key="1">
    <source>
        <dbReference type="EMBL" id="KAA6368794.1"/>
    </source>
</evidence>
<name>A0A5J4UEZ6_9EUKA</name>
<sequence length="110" mass="12920">DDLECVSSGSDGQMLTWPLTRHIRLKQMIKTANFQYIENLPDNSRFIVCGSDRFSTYFDVYGMNKLHEVKLSDKELFNIAADLSEIQFALVDVDQLNIYFRFNFTFYLLE</sequence>
<feature type="non-terminal residue" evidence="1">
    <location>
        <position position="1"/>
    </location>
</feature>
<protein>
    <submittedName>
        <fullName evidence="1">Uncharacterized protein</fullName>
    </submittedName>
</protein>